<evidence type="ECO:0000256" key="4">
    <source>
        <dbReference type="ARBA" id="ARBA00022801"/>
    </source>
</evidence>
<dbReference type="GO" id="GO:0008773">
    <property type="term" value="F:[protein-PII] uridylyltransferase activity"/>
    <property type="evidence" value="ECO:0007669"/>
    <property type="project" value="UniProtKB-UniRule"/>
</dbReference>
<evidence type="ECO:0000256" key="2">
    <source>
        <dbReference type="ARBA" id="ARBA00022695"/>
    </source>
</evidence>
<feature type="domain" description="ACT" evidence="9">
    <location>
        <begin position="704"/>
        <end position="790"/>
    </location>
</feature>
<dbReference type="InterPro" id="IPR013546">
    <property type="entry name" value="PII_UdlTrfase/GS_AdlTrfase"/>
</dbReference>
<evidence type="ECO:0000256" key="5">
    <source>
        <dbReference type="ARBA" id="ARBA00022842"/>
    </source>
</evidence>
<dbReference type="NCBIfam" id="TIGR01693">
    <property type="entry name" value="UTase_glnD"/>
    <property type="match status" value="1"/>
</dbReference>
<keyword evidence="4 8" id="KW-0378">Hydrolase</keyword>
<keyword evidence="12" id="KW-1185">Reference proteome</keyword>
<dbReference type="EMBL" id="CP029822">
    <property type="protein sequence ID" value="AZS50741.1"/>
    <property type="molecule type" value="Genomic_DNA"/>
</dbReference>
<evidence type="ECO:0000313" key="11">
    <source>
        <dbReference type="EMBL" id="AZS50741.1"/>
    </source>
</evidence>
<dbReference type="CDD" id="cd05401">
    <property type="entry name" value="NT_GlnE_GlnD_like"/>
    <property type="match status" value="1"/>
</dbReference>
<dbReference type="GO" id="GO:0006808">
    <property type="term" value="P:regulation of nitrogen utilization"/>
    <property type="evidence" value="ECO:0007669"/>
    <property type="project" value="UniProtKB-UniRule"/>
</dbReference>
<dbReference type="EC" id="2.7.7.59" evidence="8"/>
<dbReference type="FunFam" id="1.10.3090.10:FF:000005">
    <property type="entry name" value="Bifunctional uridylyltransferase/uridylyl-removing enzyme"/>
    <property type="match status" value="1"/>
</dbReference>
<dbReference type="PANTHER" id="PTHR47320:SF1">
    <property type="entry name" value="BIFUNCTIONAL URIDYLYLTRANSFERASE_URIDYLYL-REMOVING ENZYME"/>
    <property type="match status" value="1"/>
</dbReference>
<keyword evidence="6 8" id="KW-0511">Multifunctional enzyme</keyword>
<dbReference type="Gene3D" id="3.30.460.10">
    <property type="entry name" value="Beta Polymerase, domain 2"/>
    <property type="match status" value="1"/>
</dbReference>
<dbReference type="SMART" id="SM00471">
    <property type="entry name" value="HDc"/>
    <property type="match status" value="1"/>
</dbReference>
<keyword evidence="3" id="KW-0677">Repeat</keyword>
<comment type="domain">
    <text evidence="8">Has four distinct domains: an N-terminal nucleotidyltransferase (NT) domain responsible for UTase activity, a central HD domain that encodes UR activity, and two C-terminal ACT domains that seem to have a role in glutamine sensing.</text>
</comment>
<dbReference type="CDD" id="cd00077">
    <property type="entry name" value="HDc"/>
    <property type="match status" value="1"/>
</dbReference>
<feature type="region of interest" description="Uridylyltransferase" evidence="8">
    <location>
        <begin position="1"/>
        <end position="340"/>
    </location>
</feature>
<feature type="domain" description="ACT" evidence="9">
    <location>
        <begin position="814"/>
        <end position="894"/>
    </location>
</feature>
<sequence>MSTAELFNLSQFQAELALKSSPVTAFKKAIKYACTVLDKRFCDGYDIRKLITERAWFMDQILTQAWKQFDWAGSQHITLLAVGGYGRGELHPHSDIDVLILVENGHKNEYVQAIEQFLMLLWDIGLEIGHSVRTLDECAEHAREDLTIITNIIECRTLIGNDALRKQMLLATSTDKMWPSSEFLIQKYLEQKERHEKYNDTEYNLEPNVKSSPGGLRDIQTILWIGRREYGTLKLHAMINKGFITENEYRVMNASLLFLWKVRYALHMLANRSEDRLLLDYQAKVAKLLGYNNEDPKHAIEQLMKKYYRMVMNVSSINEIIYQHFKEVILEKNKTPCIIPINKHFQICNDFIEITSPHVFRDTPSTILEIFVVLAKNPAIWGIRANTIRLLCEARQFINDAFRHDPKNSQLFLELLRCETDIHRNLRRMNRYGILGRYIPAFGHIVGQMQYDLFHIYTVDAHTLKVIKHLRKFSRLEMMEKFPLPTKVFLKLPKTELIYLAGLFHDIGKGRGGDHSEIGAEEFIYFGKLHHLSSDDIALVSWLVANHLLMSTTAQRKDLTDPKVINEFALQVGNENKLNYLYVLTVADINATNPTLWNSWRATLLQQLYTETKRALRRGLANPLGRQEQILQTQRAALDILTRTGIDEDEVETLWTQMGEDYFLRHTSSDIAWHTEAILHHTNTQDPLVLFKETSQHGIGSASQIFIYAPKQHDFFAVTVSIMGQLNLSIQDARILPSTSKFSLDSYIVLNEDGSSIGQNQQRINDIREGLINGLKNPEDYQTIIQRRIPRQLKHFTFKPKVAVYKDIQNDMSIVQIEAPDRPGLLARIAKIFLSYDLTIQGAKITTLGERVEDNFLVIDKTGHAICDATKISALKQAIISQLSEVSQTETITKDFTMNI</sequence>
<evidence type="ECO:0000256" key="6">
    <source>
        <dbReference type="ARBA" id="ARBA00023268"/>
    </source>
</evidence>
<dbReference type="Gene3D" id="1.20.120.330">
    <property type="entry name" value="Nucleotidyltransferases domain 2"/>
    <property type="match status" value="1"/>
</dbReference>
<dbReference type="InterPro" id="IPR010043">
    <property type="entry name" value="UTase/UR"/>
</dbReference>
<comment type="similarity">
    <text evidence="8">Belongs to the GlnD family.</text>
</comment>
<evidence type="ECO:0000256" key="7">
    <source>
        <dbReference type="ARBA" id="ARBA00047968"/>
    </source>
</evidence>
<evidence type="ECO:0000259" key="10">
    <source>
        <dbReference type="PROSITE" id="PS51831"/>
    </source>
</evidence>
<proteinExistence type="inferred from homology"/>
<protein>
    <recommendedName>
        <fullName evidence="8">Bifunctional uridylyltransferase/uridylyl-removing enzyme</fullName>
        <shortName evidence="8">UTase/UR</shortName>
    </recommendedName>
    <alternativeName>
        <fullName evidence="8">Bifunctional [protein-PII] modification enzyme</fullName>
    </alternativeName>
    <alternativeName>
        <fullName evidence="8">Bifunctional nitrogen sensor protein</fullName>
    </alternativeName>
    <domain>
        <recommendedName>
            <fullName evidence="8">[Protein-PII] uridylyltransferase</fullName>
            <shortName evidence="8">PII uridylyltransferase</shortName>
            <shortName evidence="8">UTase</shortName>
            <ecNumber evidence="8">2.7.7.59</ecNumber>
        </recommendedName>
    </domain>
    <domain>
        <recommendedName>
            <fullName evidence="8">[Protein-PII]-UMP uridylyl-removing enzyme</fullName>
            <shortName evidence="8">UR</shortName>
            <ecNumber evidence="8">3.1.4.-</ecNumber>
        </recommendedName>
    </domain>
</protein>
<dbReference type="SUPFAM" id="SSF55021">
    <property type="entry name" value="ACT-like"/>
    <property type="match status" value="1"/>
</dbReference>
<dbReference type="SUPFAM" id="SSF109604">
    <property type="entry name" value="HD-domain/PDEase-like"/>
    <property type="match status" value="1"/>
</dbReference>
<accession>A0A3S9XEB4</accession>
<dbReference type="HAMAP" id="MF_00277">
    <property type="entry name" value="PII_uridylyl_transf"/>
    <property type="match status" value="1"/>
</dbReference>
<dbReference type="CDD" id="cd04899">
    <property type="entry name" value="ACT_ACR-UUR-like_2"/>
    <property type="match status" value="1"/>
</dbReference>
<reference evidence="12" key="1">
    <citation type="submission" date="2018-06" db="EMBL/GenBank/DDBJ databases">
        <title>Complete genome of Pseudomonas insecticola strain QZS01.</title>
        <authorList>
            <person name="Wang J."/>
            <person name="Su Q."/>
        </authorList>
    </citation>
    <scope>NUCLEOTIDE SEQUENCE [LARGE SCALE GENOMIC DNA]</scope>
    <source>
        <strain evidence="12">QZS01</strain>
    </source>
</reference>
<evidence type="ECO:0000259" key="9">
    <source>
        <dbReference type="PROSITE" id="PS51671"/>
    </source>
</evidence>
<dbReference type="InterPro" id="IPR002912">
    <property type="entry name" value="ACT_dom"/>
</dbReference>
<dbReference type="Pfam" id="PF01966">
    <property type="entry name" value="HD"/>
    <property type="match status" value="1"/>
</dbReference>
<dbReference type="AlphaFoldDB" id="A0A3S9XEB4"/>
<dbReference type="KEGG" id="emo:DM558_08085"/>
<organism evidence="11 12">
    <name type="scientific">Entomomonas moraniae</name>
    <dbReference type="NCBI Taxonomy" id="2213226"/>
    <lineage>
        <taxon>Bacteria</taxon>
        <taxon>Pseudomonadati</taxon>
        <taxon>Pseudomonadota</taxon>
        <taxon>Gammaproteobacteria</taxon>
        <taxon>Pseudomonadales</taxon>
        <taxon>Pseudomonadaceae</taxon>
        <taxon>Entomomonas</taxon>
    </lineage>
</organism>
<evidence type="ECO:0000256" key="8">
    <source>
        <dbReference type="HAMAP-Rule" id="MF_00277"/>
    </source>
</evidence>
<keyword evidence="2 8" id="KW-0548">Nucleotidyltransferase</keyword>
<comment type="caution">
    <text evidence="8">Lacks conserved residue(s) required for the propagation of feature annotation.</text>
</comment>
<name>A0A3S9XEB4_9GAMM</name>
<dbReference type="Pfam" id="PF08335">
    <property type="entry name" value="GlnD_UR_UTase"/>
    <property type="match status" value="1"/>
</dbReference>
<dbReference type="InterPro" id="IPR045865">
    <property type="entry name" value="ACT-like_dom_sf"/>
</dbReference>
<gene>
    <name evidence="8" type="primary">glnD</name>
    <name evidence="11" type="ORF">DM558_08085</name>
</gene>
<dbReference type="NCBIfam" id="NF001366">
    <property type="entry name" value="PRK00275.1"/>
    <property type="match status" value="1"/>
</dbReference>
<keyword evidence="1 8" id="KW-0808">Transferase</keyword>
<dbReference type="Proteomes" id="UP000273143">
    <property type="component" value="Chromosome"/>
</dbReference>
<comment type="catalytic activity">
    <reaction evidence="8">
        <text>[protein-PII]-uridylyl-L-tyrosine + H2O = [protein-PII]-L-tyrosine + UMP + H(+)</text>
        <dbReference type="Rhea" id="RHEA:48600"/>
        <dbReference type="Rhea" id="RHEA-COMP:12147"/>
        <dbReference type="Rhea" id="RHEA-COMP:12148"/>
        <dbReference type="ChEBI" id="CHEBI:15377"/>
        <dbReference type="ChEBI" id="CHEBI:15378"/>
        <dbReference type="ChEBI" id="CHEBI:46858"/>
        <dbReference type="ChEBI" id="CHEBI:57865"/>
        <dbReference type="ChEBI" id="CHEBI:90602"/>
    </reaction>
</comment>
<dbReference type="InterPro" id="IPR006674">
    <property type="entry name" value="HD_domain"/>
</dbReference>
<keyword evidence="5 8" id="KW-0460">Magnesium</keyword>
<comment type="function">
    <text evidence="8">Modifies, by uridylylation and deuridylylation, the PII regulatory proteins (GlnB and homologs), in response to the nitrogen status of the cell that GlnD senses through the glutamine level. Under low glutamine levels, catalyzes the conversion of the PII proteins and UTP to PII-UMP and PPi, while under higher glutamine levels, GlnD hydrolyzes PII-UMP to PII and UMP (deuridylylation). Thus, controls uridylylation state and activity of the PII proteins, and plays an important role in the regulation of nitrogen metabolism.</text>
</comment>
<dbReference type="CDD" id="cd04900">
    <property type="entry name" value="ACT_UUR-like_1"/>
    <property type="match status" value="1"/>
</dbReference>
<comment type="catalytic activity">
    <reaction evidence="8">
        <text>[protein-PII]-L-tyrosine + UTP = [protein-PII]-uridylyl-L-tyrosine + diphosphate</text>
        <dbReference type="Rhea" id="RHEA:13673"/>
        <dbReference type="Rhea" id="RHEA-COMP:12147"/>
        <dbReference type="Rhea" id="RHEA-COMP:12148"/>
        <dbReference type="ChEBI" id="CHEBI:33019"/>
        <dbReference type="ChEBI" id="CHEBI:46398"/>
        <dbReference type="ChEBI" id="CHEBI:46858"/>
        <dbReference type="ChEBI" id="CHEBI:90602"/>
        <dbReference type="EC" id="2.7.7.59"/>
    </reaction>
</comment>
<dbReference type="InterPro" id="IPR002934">
    <property type="entry name" value="Polymerase_NTP_transf_dom"/>
</dbReference>
<comment type="activity regulation">
    <text evidence="8">Uridylyltransferase (UTase) activity is inhibited by glutamine, while glutamine activates uridylyl-removing (UR) activity.</text>
</comment>
<feature type="domain" description="HD" evidence="10">
    <location>
        <begin position="459"/>
        <end position="581"/>
    </location>
</feature>
<dbReference type="InterPro" id="IPR003607">
    <property type="entry name" value="HD/PDEase_dom"/>
</dbReference>
<dbReference type="GO" id="GO:0008081">
    <property type="term" value="F:phosphoric diester hydrolase activity"/>
    <property type="evidence" value="ECO:0007669"/>
    <property type="project" value="UniProtKB-UniRule"/>
</dbReference>
<dbReference type="EC" id="3.1.4.-" evidence="8"/>
<evidence type="ECO:0000256" key="3">
    <source>
        <dbReference type="ARBA" id="ARBA00022737"/>
    </source>
</evidence>
<evidence type="ECO:0000313" key="12">
    <source>
        <dbReference type="Proteomes" id="UP000273143"/>
    </source>
</evidence>
<dbReference type="RefSeq" id="WP_127163310.1">
    <property type="nucleotide sequence ID" value="NZ_CP029822.1"/>
</dbReference>
<evidence type="ECO:0000256" key="1">
    <source>
        <dbReference type="ARBA" id="ARBA00022679"/>
    </source>
</evidence>
<dbReference type="InterPro" id="IPR043519">
    <property type="entry name" value="NT_sf"/>
</dbReference>
<dbReference type="PROSITE" id="PS51831">
    <property type="entry name" value="HD"/>
    <property type="match status" value="1"/>
</dbReference>
<comment type="cofactor">
    <cofactor evidence="8">
        <name>Mg(2+)</name>
        <dbReference type="ChEBI" id="CHEBI:18420"/>
    </cofactor>
</comment>
<dbReference type="SUPFAM" id="SSF81301">
    <property type="entry name" value="Nucleotidyltransferase"/>
    <property type="match status" value="1"/>
</dbReference>
<comment type="catalytic activity">
    <reaction evidence="7">
        <text>guanosine 3',5'-bis(diphosphate) + H2O = GDP + diphosphate + H(+)</text>
        <dbReference type="Rhea" id="RHEA:14253"/>
        <dbReference type="ChEBI" id="CHEBI:15377"/>
        <dbReference type="ChEBI" id="CHEBI:15378"/>
        <dbReference type="ChEBI" id="CHEBI:33019"/>
        <dbReference type="ChEBI" id="CHEBI:58189"/>
        <dbReference type="ChEBI" id="CHEBI:77828"/>
        <dbReference type="EC" id="3.1.7.2"/>
    </reaction>
</comment>
<dbReference type="PROSITE" id="PS51671">
    <property type="entry name" value="ACT"/>
    <property type="match status" value="2"/>
</dbReference>
<dbReference type="PIRSF" id="PIRSF006288">
    <property type="entry name" value="PII_uridyltransf"/>
    <property type="match status" value="1"/>
</dbReference>
<dbReference type="Gene3D" id="1.10.3210.10">
    <property type="entry name" value="Hypothetical protein af1432"/>
    <property type="match status" value="1"/>
</dbReference>
<dbReference type="SUPFAM" id="SSF81593">
    <property type="entry name" value="Nucleotidyltransferase substrate binding subunit/domain"/>
    <property type="match status" value="1"/>
</dbReference>
<dbReference type="PANTHER" id="PTHR47320">
    <property type="entry name" value="BIFUNCTIONAL URIDYLYLTRANSFERASE/URIDYLYL-REMOVING ENZYME"/>
    <property type="match status" value="1"/>
</dbReference>
<dbReference type="Pfam" id="PF01909">
    <property type="entry name" value="NTP_transf_2"/>
    <property type="match status" value="1"/>
</dbReference>
<dbReference type="GO" id="GO:0008893">
    <property type="term" value="F:guanosine-3',5'-bis(diphosphate) 3'-diphosphatase activity"/>
    <property type="evidence" value="ECO:0007669"/>
    <property type="project" value="UniProtKB-EC"/>
</dbReference>